<dbReference type="InterPro" id="IPR006665">
    <property type="entry name" value="OmpA-like"/>
</dbReference>
<evidence type="ECO:0000256" key="5">
    <source>
        <dbReference type="SAM" id="MobiDB-lite"/>
    </source>
</evidence>
<name>A0A345CVZ4_9GAMM</name>
<sequence length="507" mass="58517">MGFLRKISGWPLLMSTTTIVNNDSYFTCSPDAKKRPVIILITGPYARKWFLHLQCGIEHDQDEKMRWVLAPDADDIKNQLKRLGLHRSEIAVLAFFPFLPDGQASSELTLKLIADWQAAFNACPLSESLQCIFGIYAQLSQQRFVNDPERAIWLGTFDINATKKIEIDQEITRLNAMPEQHSQWYGYYALQRFAMVDAMQLWMRNTNVMRSLQSLFNKTPLKLTGVMISDYSEGFTQHGAWANWIANRFKIYPGLASKMSLPQRPDVLCQREITTFYATVEKPRYRRKWPKIFIVVTALLSAFFLTTTTIWQARHLIEVRNNLEKFVQIESSQIQDKQNAFNTLLRYHDERYGCVAEKILRLLRLSQCDKIMADLEKFIGDYQSSLFSLAGSVNLFSSGSTEFDKDSDQYLRKLVTIIINNPEADFMIVGHSDNTGTHKLNMHLSEKRALVVRDWLLKNTTMPISKFKIKGVGDTDPIANNETEEGRRKNRRVDLIPIPLNQHINNE</sequence>
<dbReference type="PANTHER" id="PTHR30329:SF21">
    <property type="entry name" value="LIPOPROTEIN YIAD-RELATED"/>
    <property type="match status" value="1"/>
</dbReference>
<dbReference type="PRINTS" id="PR01021">
    <property type="entry name" value="OMPADOMAIN"/>
</dbReference>
<organism evidence="8 9">
    <name type="scientific">Erwinia tracheiphila</name>
    <dbReference type="NCBI Taxonomy" id="65700"/>
    <lineage>
        <taxon>Bacteria</taxon>
        <taxon>Pseudomonadati</taxon>
        <taxon>Pseudomonadota</taxon>
        <taxon>Gammaproteobacteria</taxon>
        <taxon>Enterobacterales</taxon>
        <taxon>Erwiniaceae</taxon>
        <taxon>Erwinia</taxon>
    </lineage>
</organism>
<dbReference type="InterPro" id="IPR050330">
    <property type="entry name" value="Bact_OuterMem_StrucFunc"/>
</dbReference>
<evidence type="ECO:0000313" key="8">
    <source>
        <dbReference type="EMBL" id="AXF77611.1"/>
    </source>
</evidence>
<evidence type="ECO:0000256" key="2">
    <source>
        <dbReference type="ARBA" id="ARBA00023136"/>
    </source>
</evidence>
<reference evidence="8 9" key="1">
    <citation type="submission" date="2016-01" db="EMBL/GenBank/DDBJ databases">
        <authorList>
            <person name="Oliw E.H."/>
        </authorList>
    </citation>
    <scope>NUCLEOTIDE SEQUENCE [LARGE SCALE GENOMIC DNA]</scope>
    <source>
        <strain evidence="8 9">MDcuke</strain>
    </source>
</reference>
<accession>A0A345CVZ4</accession>
<evidence type="ECO:0000256" key="6">
    <source>
        <dbReference type="SAM" id="Phobius"/>
    </source>
</evidence>
<feature type="domain" description="OmpA-like" evidence="7">
    <location>
        <begin position="383"/>
        <end position="501"/>
    </location>
</feature>
<dbReference type="Proteomes" id="UP000264980">
    <property type="component" value="Chromosome"/>
</dbReference>
<protein>
    <recommendedName>
        <fullName evidence="7">OmpA-like domain-containing protein</fullName>
    </recommendedName>
</protein>
<dbReference type="InterPro" id="IPR006664">
    <property type="entry name" value="OMP_bac"/>
</dbReference>
<dbReference type="SUPFAM" id="SSF103088">
    <property type="entry name" value="OmpA-like"/>
    <property type="match status" value="1"/>
</dbReference>
<dbReference type="AlphaFoldDB" id="A0A345CVZ4"/>
<dbReference type="GO" id="GO:0009279">
    <property type="term" value="C:cell outer membrane"/>
    <property type="evidence" value="ECO:0007669"/>
    <property type="project" value="UniProtKB-SubCell"/>
</dbReference>
<dbReference type="Pfam" id="PF00691">
    <property type="entry name" value="OmpA"/>
    <property type="match status" value="1"/>
</dbReference>
<evidence type="ECO:0000256" key="4">
    <source>
        <dbReference type="PROSITE-ProRule" id="PRU00473"/>
    </source>
</evidence>
<proteinExistence type="predicted"/>
<dbReference type="Gene3D" id="3.30.1330.60">
    <property type="entry name" value="OmpA-like domain"/>
    <property type="match status" value="1"/>
</dbReference>
<keyword evidence="6" id="KW-0812">Transmembrane</keyword>
<evidence type="ECO:0000259" key="7">
    <source>
        <dbReference type="PROSITE" id="PS51123"/>
    </source>
</evidence>
<dbReference type="CDD" id="cd07185">
    <property type="entry name" value="OmpA_C-like"/>
    <property type="match status" value="1"/>
</dbReference>
<keyword evidence="6" id="KW-1133">Transmembrane helix</keyword>
<gene>
    <name evidence="8" type="ORF">AV903_18695</name>
</gene>
<keyword evidence="2 4" id="KW-0472">Membrane</keyword>
<dbReference type="InterPro" id="IPR036737">
    <property type="entry name" value="OmpA-like_sf"/>
</dbReference>
<comment type="subcellular location">
    <subcellularLocation>
        <location evidence="1">Cell outer membrane</location>
    </subcellularLocation>
</comment>
<dbReference type="EMBL" id="CP013970">
    <property type="protein sequence ID" value="AXF77611.1"/>
    <property type="molecule type" value="Genomic_DNA"/>
</dbReference>
<evidence type="ECO:0000256" key="1">
    <source>
        <dbReference type="ARBA" id="ARBA00004442"/>
    </source>
</evidence>
<evidence type="ECO:0000313" key="9">
    <source>
        <dbReference type="Proteomes" id="UP000264980"/>
    </source>
</evidence>
<dbReference type="PANTHER" id="PTHR30329">
    <property type="entry name" value="STATOR ELEMENT OF FLAGELLAR MOTOR COMPLEX"/>
    <property type="match status" value="1"/>
</dbReference>
<keyword evidence="3" id="KW-0998">Cell outer membrane</keyword>
<feature type="region of interest" description="Disordered" evidence="5">
    <location>
        <begin position="478"/>
        <end position="507"/>
    </location>
</feature>
<evidence type="ECO:0000256" key="3">
    <source>
        <dbReference type="ARBA" id="ARBA00023237"/>
    </source>
</evidence>
<dbReference type="PROSITE" id="PS51123">
    <property type="entry name" value="OMPA_2"/>
    <property type="match status" value="1"/>
</dbReference>
<feature type="transmembrane region" description="Helical" evidence="6">
    <location>
        <begin position="292"/>
        <end position="311"/>
    </location>
</feature>